<evidence type="ECO:0000313" key="2">
    <source>
        <dbReference type="EMBL" id="CAF4865062.1"/>
    </source>
</evidence>
<dbReference type="EMBL" id="CAJOBZ010000021">
    <property type="protein sequence ID" value="CAF4865062.1"/>
    <property type="molecule type" value="Genomic_DNA"/>
</dbReference>
<feature type="compositionally biased region" description="Polar residues" evidence="1">
    <location>
        <begin position="785"/>
        <end position="797"/>
    </location>
</feature>
<feature type="region of interest" description="Disordered" evidence="1">
    <location>
        <begin position="627"/>
        <end position="897"/>
    </location>
</feature>
<evidence type="ECO:0000256" key="1">
    <source>
        <dbReference type="SAM" id="MobiDB-lite"/>
    </source>
</evidence>
<name>A0A821T5L1_9NEOP</name>
<keyword evidence="3" id="KW-1185">Reference proteome</keyword>
<feature type="compositionally biased region" description="Acidic residues" evidence="1">
    <location>
        <begin position="798"/>
        <end position="815"/>
    </location>
</feature>
<dbReference type="OrthoDB" id="7490880at2759"/>
<feature type="compositionally biased region" description="Acidic residues" evidence="1">
    <location>
        <begin position="740"/>
        <end position="769"/>
    </location>
</feature>
<feature type="region of interest" description="Disordered" evidence="1">
    <location>
        <begin position="444"/>
        <end position="463"/>
    </location>
</feature>
<feature type="compositionally biased region" description="Polar residues" evidence="1">
    <location>
        <begin position="643"/>
        <end position="677"/>
    </location>
</feature>
<evidence type="ECO:0000313" key="3">
    <source>
        <dbReference type="Proteomes" id="UP000663880"/>
    </source>
</evidence>
<feature type="region of interest" description="Disordered" evidence="1">
    <location>
        <begin position="289"/>
        <end position="348"/>
    </location>
</feature>
<feature type="compositionally biased region" description="Acidic residues" evidence="1">
    <location>
        <begin position="704"/>
        <end position="726"/>
    </location>
</feature>
<proteinExistence type="predicted"/>
<feature type="compositionally biased region" description="Acidic residues" evidence="1">
    <location>
        <begin position="678"/>
        <end position="695"/>
    </location>
</feature>
<gene>
    <name evidence="2" type="ORF">PMACD_LOCUS8250</name>
</gene>
<reference evidence="2" key="1">
    <citation type="submission" date="2021-02" db="EMBL/GenBank/DDBJ databases">
        <authorList>
            <person name="Steward A R."/>
        </authorList>
    </citation>
    <scope>NUCLEOTIDE SEQUENCE</scope>
</reference>
<organism evidence="2 3">
    <name type="scientific">Pieris macdunnoughi</name>
    <dbReference type="NCBI Taxonomy" id="345717"/>
    <lineage>
        <taxon>Eukaryota</taxon>
        <taxon>Metazoa</taxon>
        <taxon>Ecdysozoa</taxon>
        <taxon>Arthropoda</taxon>
        <taxon>Hexapoda</taxon>
        <taxon>Insecta</taxon>
        <taxon>Pterygota</taxon>
        <taxon>Neoptera</taxon>
        <taxon>Endopterygota</taxon>
        <taxon>Lepidoptera</taxon>
        <taxon>Glossata</taxon>
        <taxon>Ditrysia</taxon>
        <taxon>Papilionoidea</taxon>
        <taxon>Pieridae</taxon>
        <taxon>Pierinae</taxon>
        <taxon>Pieris</taxon>
    </lineage>
</organism>
<feature type="compositionally biased region" description="Polar residues" evidence="1">
    <location>
        <begin position="544"/>
        <end position="553"/>
    </location>
</feature>
<feature type="compositionally biased region" description="Acidic residues" evidence="1">
    <location>
        <begin position="824"/>
        <end position="833"/>
    </location>
</feature>
<feature type="region of interest" description="Disordered" evidence="1">
    <location>
        <begin position="518"/>
        <end position="560"/>
    </location>
</feature>
<feature type="compositionally biased region" description="Polar residues" evidence="1">
    <location>
        <begin position="317"/>
        <end position="348"/>
    </location>
</feature>
<comment type="caution">
    <text evidence="2">The sequence shown here is derived from an EMBL/GenBank/DDBJ whole genome shotgun (WGS) entry which is preliminary data.</text>
</comment>
<dbReference type="AlphaFoldDB" id="A0A821T5L1"/>
<feature type="compositionally biased region" description="Polar residues" evidence="1">
    <location>
        <begin position="449"/>
        <end position="460"/>
    </location>
</feature>
<feature type="compositionally biased region" description="Acidic residues" evidence="1">
    <location>
        <begin position="845"/>
        <end position="858"/>
    </location>
</feature>
<feature type="compositionally biased region" description="Polar residues" evidence="1">
    <location>
        <begin position="859"/>
        <end position="891"/>
    </location>
</feature>
<accession>A0A821T5L1</accession>
<sequence>MSKTSIPSPARSHGSITPRRVRALPKRTRCLASPSLKQTPRLTNIMEDAFQLSPLPQRQSILNDETDIQEPLRKSWWKNLNENSRDMQELYENMNPPVANNVLDDINIEPSSPEKEFSIEIPDSSDGESIQSIATPQRKNIFSNKESTKQNYFKNMTIVQQKRKFSSQQSSDSDDSINIVPKKIFNYTKDKSIEMLPKELLKNLKKDRANTSSSIEVPLKCIKAHNLFDKEPKTKPKISDLGLNNVPSASDVEMHEISSKQIFTLNRRSSVKLHVRSSIQSVIDEDWSQPLPSSTMIESMSEEETPNHKRISGKSVHLSQSQNKPIDQENSMDNTLVSDNNDNIENPNLSKAQSQLEDISADHNETLVNQSISKNNKSQLKDTSGDHNQTHINKSIYKETEKSLNNSNNNQMQNDKNSSSTIPANIVHEGLGKEISNMTLKDNTRVSEGPSNSSVNNSGWDSHRTTRKTMRQTFGKDFTPRKSLRTLVMEKTAKRHTVGNFRSQDISKKTLMSNIYQTNNTHNKTEPGKYFNYNEHEPPETDDNQSINEESQTNDNQNNFNKINNEIEKQSVVELENQLGYQEQLAEPNDQDETINQLANQEIYKESSNYDENDQIADQQEMVVSNNDDEAENRSEENDKVEQFTNDEQNQSIDQEQVAESYNNYEAENSTEAMNQEENVDCENEDSQSNDEEQMSEINNEVENQTEEDEQREMVVTDDEAEDAVQEELRESTTDMPNESYDEEQVAETEADHEYEDENTSGVEQEEMIESINDANKSACEEQMAESSHNEVANQTENDQEEDEVENHSEDEEQEEIRQSDCEQQIEENDDSENQCNNDASNNDEMPETNDENQDSYAEETNNHLNDNEDISQMPQANSTEYPVFESTQAKETAKKGVNRQKMRELIEKIRVENAEKKKRFEVEVNYWRKNLKPQNTNTFFKVPQKPAIKRPKPKETKKPKPADKMFFNVLPPEFFEDIKYKPPKRFQPRNAAWANKHLYTFLEQRLEPKYDYNARVRAEKLVEMIYKFTQDISRLEVAPEPAVTNLKQEMARLKIVDTHFDFYEFIIDFLPQDIRHKVVPSGVNLIPLPRPSVYSSIMTQNNC</sequence>
<feature type="compositionally biased region" description="Basic and acidic residues" evidence="1">
    <location>
        <begin position="632"/>
        <end position="642"/>
    </location>
</feature>
<protein>
    <submittedName>
        <fullName evidence="2">Uncharacterized protein</fullName>
    </submittedName>
</protein>
<feature type="region of interest" description="Disordered" evidence="1">
    <location>
        <begin position="1"/>
        <end position="21"/>
    </location>
</feature>
<feature type="compositionally biased region" description="Polar residues" evidence="1">
    <location>
        <begin position="834"/>
        <end position="844"/>
    </location>
</feature>
<dbReference type="Proteomes" id="UP000663880">
    <property type="component" value="Unassembled WGS sequence"/>
</dbReference>